<sequence>MDGETELLDGLVQVSFTMTAMLSKIASAHDLSLTQLRLLAILRDREPRMADLAEHLGLDRSSVSGLVDRAARAGLVRRSASKEDGRSVRVALTAEGMRLATALHAEVTSSVDPLTAGLSAAEKNRLAALLGRILDRRG</sequence>
<organism evidence="2 3">
    <name type="scientific">Pseudonocardia oroxyli</name>
    <dbReference type="NCBI Taxonomy" id="366584"/>
    <lineage>
        <taxon>Bacteria</taxon>
        <taxon>Bacillati</taxon>
        <taxon>Actinomycetota</taxon>
        <taxon>Actinomycetes</taxon>
        <taxon>Pseudonocardiales</taxon>
        <taxon>Pseudonocardiaceae</taxon>
        <taxon>Pseudonocardia</taxon>
    </lineage>
</organism>
<dbReference type="GO" id="GO:0003677">
    <property type="term" value="F:DNA binding"/>
    <property type="evidence" value="ECO:0007669"/>
    <property type="project" value="UniProtKB-KW"/>
</dbReference>
<evidence type="ECO:0000259" key="1">
    <source>
        <dbReference type="PROSITE" id="PS50995"/>
    </source>
</evidence>
<keyword evidence="2" id="KW-0238">DNA-binding</keyword>
<evidence type="ECO:0000313" key="2">
    <source>
        <dbReference type="EMBL" id="SDH58461.1"/>
    </source>
</evidence>
<feature type="domain" description="HTH marR-type" evidence="1">
    <location>
        <begin position="4"/>
        <end position="135"/>
    </location>
</feature>
<dbReference type="Proteomes" id="UP000198967">
    <property type="component" value="Unassembled WGS sequence"/>
</dbReference>
<dbReference type="AlphaFoldDB" id="A0A1G8DLL2"/>
<dbReference type="Pfam" id="PF12802">
    <property type="entry name" value="MarR_2"/>
    <property type="match status" value="1"/>
</dbReference>
<name>A0A1G8DLL2_PSEOR</name>
<dbReference type="RefSeq" id="WP_218130041.1">
    <property type="nucleotide sequence ID" value="NZ_FNBE01000027.1"/>
</dbReference>
<dbReference type="PANTHER" id="PTHR33164">
    <property type="entry name" value="TRANSCRIPTIONAL REGULATOR, MARR FAMILY"/>
    <property type="match status" value="1"/>
</dbReference>
<dbReference type="Gene3D" id="1.10.10.10">
    <property type="entry name" value="Winged helix-like DNA-binding domain superfamily/Winged helix DNA-binding domain"/>
    <property type="match status" value="1"/>
</dbReference>
<dbReference type="STRING" id="366584.SAMN05216377_12713"/>
<dbReference type="GO" id="GO:0003700">
    <property type="term" value="F:DNA-binding transcription factor activity"/>
    <property type="evidence" value="ECO:0007669"/>
    <property type="project" value="InterPro"/>
</dbReference>
<dbReference type="GO" id="GO:0006950">
    <property type="term" value="P:response to stress"/>
    <property type="evidence" value="ECO:0007669"/>
    <property type="project" value="TreeGrafter"/>
</dbReference>
<evidence type="ECO:0000313" key="3">
    <source>
        <dbReference type="Proteomes" id="UP000198967"/>
    </source>
</evidence>
<dbReference type="PRINTS" id="PR00598">
    <property type="entry name" value="HTHMARR"/>
</dbReference>
<dbReference type="SUPFAM" id="SSF46785">
    <property type="entry name" value="Winged helix' DNA-binding domain"/>
    <property type="match status" value="1"/>
</dbReference>
<accession>A0A1G8DLL2</accession>
<gene>
    <name evidence="2" type="ORF">SAMN05216377_12713</name>
</gene>
<protein>
    <submittedName>
        <fullName evidence="2">DNA-binding transcriptional regulator, MarR family</fullName>
    </submittedName>
</protein>
<dbReference type="EMBL" id="FNBE01000027">
    <property type="protein sequence ID" value="SDH58461.1"/>
    <property type="molecule type" value="Genomic_DNA"/>
</dbReference>
<dbReference type="PROSITE" id="PS50995">
    <property type="entry name" value="HTH_MARR_2"/>
    <property type="match status" value="1"/>
</dbReference>
<dbReference type="InterPro" id="IPR036388">
    <property type="entry name" value="WH-like_DNA-bd_sf"/>
</dbReference>
<dbReference type="InterPro" id="IPR039422">
    <property type="entry name" value="MarR/SlyA-like"/>
</dbReference>
<reference evidence="2 3" key="1">
    <citation type="submission" date="2016-10" db="EMBL/GenBank/DDBJ databases">
        <authorList>
            <person name="de Groot N.N."/>
        </authorList>
    </citation>
    <scope>NUCLEOTIDE SEQUENCE [LARGE SCALE GENOMIC DNA]</scope>
    <source>
        <strain evidence="2 3">CGMCC 4.3143</strain>
    </source>
</reference>
<dbReference type="PANTHER" id="PTHR33164:SF107">
    <property type="entry name" value="TRANSCRIPTIONAL REGULATORY PROTEIN"/>
    <property type="match status" value="1"/>
</dbReference>
<proteinExistence type="predicted"/>
<dbReference type="SMART" id="SM00347">
    <property type="entry name" value="HTH_MARR"/>
    <property type="match status" value="1"/>
</dbReference>
<keyword evidence="3" id="KW-1185">Reference proteome</keyword>
<dbReference type="InterPro" id="IPR000835">
    <property type="entry name" value="HTH_MarR-typ"/>
</dbReference>
<dbReference type="InterPro" id="IPR036390">
    <property type="entry name" value="WH_DNA-bd_sf"/>
</dbReference>